<dbReference type="GO" id="GO:0017004">
    <property type="term" value="P:cytochrome complex assembly"/>
    <property type="evidence" value="ECO:0007669"/>
    <property type="project" value="UniProtKB-KW"/>
</dbReference>
<evidence type="ECO:0000256" key="4">
    <source>
        <dbReference type="PROSITE-ProRule" id="PRU00339"/>
    </source>
</evidence>
<sequence>MVSLPFLLLAGVLVVATSFALAWPLRAQRGLFAGIVVAVPVFALSLYSLVGTPAGLEPAQRETPRTLAEAIARLEADLERDPRQAEGWRLLGRAYREEERAEDARDAFARAAKLAPEDVGAQLEYAESRAQADPRSHFDEEAIAILEGVLRDDPDQERARLFLGIARRQAGRDAEAAEIWEPLLPGLGPEAAAGLREQIDLARQAGGLPPLDRSGADAPAAAATEGVRVHVALDPEFAARVRLDPRASVFVIARIPGGPPMPVAAQKRSVAELPLRLTLGDGDSPMPTQKLSELSEVEILARISSSGSATPQEGDIASKAVRVALPSSDIVELTLGADH</sequence>
<dbReference type="AlphaFoldDB" id="A0A853JJB2"/>
<dbReference type="SUPFAM" id="SSF48452">
    <property type="entry name" value="TPR-like"/>
    <property type="match status" value="1"/>
</dbReference>
<dbReference type="Proteomes" id="UP000578091">
    <property type="component" value="Unassembled WGS sequence"/>
</dbReference>
<comment type="caution">
    <text evidence="8">The sequence shown here is derived from an EMBL/GenBank/DDBJ whole genome shotgun (WGS) entry which is preliminary data.</text>
</comment>
<dbReference type="Pfam" id="PF23892">
    <property type="entry name" value="Ig_CycH"/>
    <property type="match status" value="1"/>
</dbReference>
<dbReference type="InterPro" id="IPR056413">
    <property type="entry name" value="TPR_CcmH_CycH"/>
</dbReference>
<dbReference type="InterPro" id="IPR056412">
    <property type="entry name" value="Ig_CycH"/>
</dbReference>
<evidence type="ECO:0000313" key="8">
    <source>
        <dbReference type="EMBL" id="NZA28470.1"/>
    </source>
</evidence>
<keyword evidence="1" id="KW-0677">Repeat</keyword>
<dbReference type="InterPro" id="IPR051263">
    <property type="entry name" value="C-type_cytochrome_biogenesis"/>
</dbReference>
<name>A0A853JJB2_9GAMM</name>
<feature type="transmembrane region" description="Helical" evidence="5">
    <location>
        <begin position="30"/>
        <end position="50"/>
    </location>
</feature>
<evidence type="ECO:0000256" key="1">
    <source>
        <dbReference type="ARBA" id="ARBA00022737"/>
    </source>
</evidence>
<evidence type="ECO:0000313" key="9">
    <source>
        <dbReference type="Proteomes" id="UP000578091"/>
    </source>
</evidence>
<keyword evidence="3 4" id="KW-0802">TPR repeat</keyword>
<evidence type="ECO:0000256" key="5">
    <source>
        <dbReference type="SAM" id="Phobius"/>
    </source>
</evidence>
<accession>A0A853JJB2</accession>
<proteinExistence type="predicted"/>
<keyword evidence="5" id="KW-0472">Membrane</keyword>
<gene>
    <name evidence="8" type="ORF">H0E84_19015</name>
</gene>
<dbReference type="InterPro" id="IPR019734">
    <property type="entry name" value="TPR_rpt"/>
</dbReference>
<organism evidence="8 9">
    <name type="scientific">Luteimonas salinisoli</name>
    <dbReference type="NCBI Taxonomy" id="2752307"/>
    <lineage>
        <taxon>Bacteria</taxon>
        <taxon>Pseudomonadati</taxon>
        <taxon>Pseudomonadota</taxon>
        <taxon>Gammaproteobacteria</taxon>
        <taxon>Lysobacterales</taxon>
        <taxon>Lysobacteraceae</taxon>
        <taxon>Luteimonas</taxon>
    </lineage>
</organism>
<dbReference type="PROSITE" id="PS50005">
    <property type="entry name" value="TPR"/>
    <property type="match status" value="1"/>
</dbReference>
<keyword evidence="2" id="KW-0201">Cytochrome c-type biogenesis</keyword>
<keyword evidence="5" id="KW-0812">Transmembrane</keyword>
<evidence type="ECO:0000256" key="3">
    <source>
        <dbReference type="ARBA" id="ARBA00022803"/>
    </source>
</evidence>
<evidence type="ECO:0000256" key="2">
    <source>
        <dbReference type="ARBA" id="ARBA00022748"/>
    </source>
</evidence>
<keyword evidence="5" id="KW-1133">Transmembrane helix</keyword>
<evidence type="ECO:0000259" key="6">
    <source>
        <dbReference type="Pfam" id="PF23892"/>
    </source>
</evidence>
<reference evidence="8 9" key="1">
    <citation type="submission" date="2020-07" db="EMBL/GenBank/DDBJ databases">
        <title>Luteimonas sp. SJ-92.</title>
        <authorList>
            <person name="Huang X.-X."/>
            <person name="Xu L."/>
            <person name="Sun J.-Q."/>
        </authorList>
    </citation>
    <scope>NUCLEOTIDE SEQUENCE [LARGE SCALE GENOMIC DNA]</scope>
    <source>
        <strain evidence="8 9">SJ-92</strain>
    </source>
</reference>
<feature type="domain" description="Cytochrome c-type biogenesis protein H Ig-like" evidence="6">
    <location>
        <begin position="227"/>
        <end position="334"/>
    </location>
</feature>
<dbReference type="PANTHER" id="PTHR47870:SF1">
    <property type="entry name" value="CYTOCHROME C-TYPE BIOGENESIS PROTEIN CCMH"/>
    <property type="match status" value="1"/>
</dbReference>
<protein>
    <submittedName>
        <fullName evidence="8">Tetratricopeptide repeat protein</fullName>
    </submittedName>
</protein>
<feature type="repeat" description="TPR" evidence="4">
    <location>
        <begin position="85"/>
        <end position="118"/>
    </location>
</feature>
<keyword evidence="9" id="KW-1185">Reference proteome</keyword>
<dbReference type="PANTHER" id="PTHR47870">
    <property type="entry name" value="CYTOCHROME C-TYPE BIOGENESIS PROTEIN CCMH"/>
    <property type="match status" value="1"/>
</dbReference>
<evidence type="ECO:0000259" key="7">
    <source>
        <dbReference type="Pfam" id="PF23914"/>
    </source>
</evidence>
<dbReference type="Pfam" id="PF23914">
    <property type="entry name" value="TPR_CcmH_CycH"/>
    <property type="match status" value="1"/>
</dbReference>
<dbReference type="Gene3D" id="1.25.40.10">
    <property type="entry name" value="Tetratricopeptide repeat domain"/>
    <property type="match status" value="1"/>
</dbReference>
<dbReference type="InterPro" id="IPR011990">
    <property type="entry name" value="TPR-like_helical_dom_sf"/>
</dbReference>
<dbReference type="RefSeq" id="WP_180680231.1">
    <property type="nucleotide sequence ID" value="NZ_JACCKA010000093.1"/>
</dbReference>
<feature type="domain" description="Cytochrome c-type biogenesis protein H TPR" evidence="7">
    <location>
        <begin position="71"/>
        <end position="190"/>
    </location>
</feature>
<dbReference type="EMBL" id="JACCKA010000093">
    <property type="protein sequence ID" value="NZA28470.1"/>
    <property type="molecule type" value="Genomic_DNA"/>
</dbReference>